<feature type="compositionally biased region" description="Polar residues" evidence="5">
    <location>
        <begin position="35"/>
        <end position="44"/>
    </location>
</feature>
<dbReference type="InterPro" id="IPR013177">
    <property type="entry name" value="Ribosomal_mS38_C"/>
</dbReference>
<dbReference type="PANTHER" id="PTHR32035:SF3">
    <property type="entry name" value="SMALL RIBOSOMAL SUBUNIT PROTEIN MS38"/>
    <property type="match status" value="1"/>
</dbReference>
<dbReference type="Proteomes" id="UP000265663">
    <property type="component" value="Unassembled WGS sequence"/>
</dbReference>
<dbReference type="PANTHER" id="PTHR32035">
    <property type="entry name" value="AURORA KINASE A-INTERACTING PROTEIN"/>
    <property type="match status" value="1"/>
</dbReference>
<gene>
    <name evidence="7" type="ORF">GMOD_00000562</name>
</gene>
<evidence type="ECO:0000256" key="2">
    <source>
        <dbReference type="ARBA" id="ARBA00023128"/>
    </source>
</evidence>
<accession>A0A3M7M7W4</accession>
<dbReference type="Pfam" id="PF08213">
    <property type="entry name" value="COX24_C"/>
    <property type="match status" value="1"/>
</dbReference>
<evidence type="ECO:0000256" key="5">
    <source>
        <dbReference type="SAM" id="MobiDB-lite"/>
    </source>
</evidence>
<evidence type="ECO:0000256" key="3">
    <source>
        <dbReference type="ARBA" id="ARBA00035647"/>
    </source>
</evidence>
<dbReference type="GO" id="GO:0005739">
    <property type="term" value="C:mitochondrion"/>
    <property type="evidence" value="ECO:0007669"/>
    <property type="project" value="UniProtKB-SubCell"/>
</dbReference>
<proteinExistence type="inferred from homology"/>
<organism evidence="7 8">
    <name type="scientific">Pyrenophora seminiperda CCB06</name>
    <dbReference type="NCBI Taxonomy" id="1302712"/>
    <lineage>
        <taxon>Eukaryota</taxon>
        <taxon>Fungi</taxon>
        <taxon>Dikarya</taxon>
        <taxon>Ascomycota</taxon>
        <taxon>Pezizomycotina</taxon>
        <taxon>Dothideomycetes</taxon>
        <taxon>Pleosporomycetidae</taxon>
        <taxon>Pleosporales</taxon>
        <taxon>Pleosporineae</taxon>
        <taxon>Pleosporaceae</taxon>
        <taxon>Pyrenophora</taxon>
    </lineage>
</organism>
<comment type="subcellular location">
    <subcellularLocation>
        <location evidence="1">Mitochondrion</location>
    </subcellularLocation>
</comment>
<keyword evidence="8" id="KW-1185">Reference proteome</keyword>
<name>A0A3M7M7W4_9PLEO</name>
<comment type="similarity">
    <text evidence="3">Belongs to the mitochondrion-specific ribosomal protein mS38 family.</text>
</comment>
<dbReference type="SMART" id="SM01155">
    <property type="entry name" value="DUF1713"/>
    <property type="match status" value="1"/>
</dbReference>
<evidence type="ECO:0000259" key="6">
    <source>
        <dbReference type="SMART" id="SM01155"/>
    </source>
</evidence>
<evidence type="ECO:0000256" key="4">
    <source>
        <dbReference type="ARBA" id="ARBA00035682"/>
    </source>
</evidence>
<dbReference type="EMBL" id="KE747824">
    <property type="protein sequence ID" value="RMZ70470.1"/>
    <property type="molecule type" value="Genomic_DNA"/>
</dbReference>
<protein>
    <recommendedName>
        <fullName evidence="4">Small ribosomal subunit protein mS38</fullName>
    </recommendedName>
</protein>
<sequence length="313" mass="34995">MFSPAVGRAARSANTLPTAAFTRCALRACARSALTPTVPQQQALRPSHQRRYSSSKPLTPPNDKKKPAGLDQNTTADLQGAGKRSDGLERLKQPSTATIGSNVPSVPPTNHLREHDVKLSAFFGLHRPISISRSFPNSVSPAEFNAFFDVDRTSSINKMQATQHVLSSFLRRVHDEMDVQEEQQADAAQSEHVVYHLDGQLTQESVENLAARLHPFQPPVVPEPYDVLANAPVSEPESYSAESLSASINERVTEVPLPSGGSIPRTFREHVGQRRYGMYMISVKRQRKLKMKKHKYKKLMKRTRLLRRKLDRT</sequence>
<evidence type="ECO:0000256" key="1">
    <source>
        <dbReference type="ARBA" id="ARBA00004173"/>
    </source>
</evidence>
<keyword evidence="2" id="KW-0496">Mitochondrion</keyword>
<feature type="domain" description="Ribosomal protein mS38 C-terminal" evidence="6">
    <location>
        <begin position="279"/>
        <end position="312"/>
    </location>
</feature>
<dbReference type="AlphaFoldDB" id="A0A3M7M7W4"/>
<feature type="region of interest" description="Disordered" evidence="5">
    <location>
        <begin position="35"/>
        <end position="87"/>
    </location>
</feature>
<dbReference type="OrthoDB" id="5364404at2759"/>
<reference evidence="7 8" key="1">
    <citation type="journal article" date="2014" name="PLoS ONE">
        <title>De novo Genome Assembly of the Fungal Plant Pathogen Pyrenophora semeniperda.</title>
        <authorList>
            <person name="Soliai M.M."/>
            <person name="Meyer S.E."/>
            <person name="Udall J.A."/>
            <person name="Elzinga D.E."/>
            <person name="Hermansen R.A."/>
            <person name="Bodily P.M."/>
            <person name="Hart A.A."/>
            <person name="Coleman C.E."/>
        </authorList>
    </citation>
    <scope>NUCLEOTIDE SEQUENCE [LARGE SCALE GENOMIC DNA]</scope>
    <source>
        <strain evidence="7 8">CCB06</strain>
        <tissue evidence="7">Mycelium</tissue>
    </source>
</reference>
<evidence type="ECO:0000313" key="7">
    <source>
        <dbReference type="EMBL" id="RMZ70470.1"/>
    </source>
</evidence>
<evidence type="ECO:0000313" key="8">
    <source>
        <dbReference type="Proteomes" id="UP000265663"/>
    </source>
</evidence>